<dbReference type="PANTHER" id="PTHR33546:SF1">
    <property type="entry name" value="LARGE, MULTIFUNCTIONAL SECRETED PROTEIN"/>
    <property type="match status" value="1"/>
</dbReference>
<dbReference type="SUPFAM" id="SSF46626">
    <property type="entry name" value="Cytochrome c"/>
    <property type="match status" value="1"/>
</dbReference>
<evidence type="ECO:0000256" key="5">
    <source>
        <dbReference type="SAM" id="SignalP"/>
    </source>
</evidence>
<dbReference type="RefSeq" id="WP_268076723.1">
    <property type="nucleotide sequence ID" value="NZ_CP109966.1"/>
</dbReference>
<dbReference type="Pfam" id="PF00034">
    <property type="entry name" value="Cytochrom_C"/>
    <property type="match status" value="1"/>
</dbReference>
<dbReference type="Pfam" id="PF23500">
    <property type="entry name" value="DUF7133"/>
    <property type="match status" value="1"/>
</dbReference>
<evidence type="ECO:0000256" key="1">
    <source>
        <dbReference type="ARBA" id="ARBA00022617"/>
    </source>
</evidence>
<dbReference type="InterPro" id="IPR009056">
    <property type="entry name" value="Cyt_c-like_dom"/>
</dbReference>
<gene>
    <name evidence="7" type="ORF">OLW01_14915</name>
</gene>
<keyword evidence="3 4" id="KW-0408">Iron</keyword>
<keyword evidence="7" id="KW-0614">Plasmid</keyword>
<keyword evidence="5" id="KW-0732">Signal</keyword>
<dbReference type="InterPro" id="IPR013428">
    <property type="entry name" value="Membrane-bound_put_N"/>
</dbReference>
<keyword evidence="2 4" id="KW-0479">Metal-binding</keyword>
<dbReference type="NCBIfam" id="TIGR02604">
    <property type="entry name" value="Piru_Ver_Nterm"/>
    <property type="match status" value="1"/>
</dbReference>
<feature type="domain" description="Cytochrome c" evidence="6">
    <location>
        <begin position="664"/>
        <end position="759"/>
    </location>
</feature>
<evidence type="ECO:0000259" key="6">
    <source>
        <dbReference type="PROSITE" id="PS51007"/>
    </source>
</evidence>
<feature type="signal peptide" evidence="5">
    <location>
        <begin position="1"/>
        <end position="29"/>
    </location>
</feature>
<dbReference type="PANTHER" id="PTHR33546">
    <property type="entry name" value="LARGE, MULTIFUNCTIONAL SECRETED PROTEIN-RELATED"/>
    <property type="match status" value="1"/>
</dbReference>
<dbReference type="PROSITE" id="PS51007">
    <property type="entry name" value="CYTC"/>
    <property type="match status" value="1"/>
</dbReference>
<evidence type="ECO:0000256" key="4">
    <source>
        <dbReference type="PROSITE-ProRule" id="PRU00433"/>
    </source>
</evidence>
<dbReference type="InterPro" id="IPR055557">
    <property type="entry name" value="DUF7133"/>
</dbReference>
<accession>A0ABY7ASA8</accession>
<name>A0ABY7ASA8_9ALTE</name>
<dbReference type="InterPro" id="IPR036909">
    <property type="entry name" value="Cyt_c-like_dom_sf"/>
</dbReference>
<evidence type="ECO:0000313" key="7">
    <source>
        <dbReference type="EMBL" id="WAJ72006.1"/>
    </source>
</evidence>
<geneLocation type="plasmid" evidence="7 8">
    <name>pCadTS8_1</name>
</geneLocation>
<dbReference type="EMBL" id="CP109966">
    <property type="protein sequence ID" value="WAJ72006.1"/>
    <property type="molecule type" value="Genomic_DNA"/>
</dbReference>
<evidence type="ECO:0000256" key="2">
    <source>
        <dbReference type="ARBA" id="ARBA00022723"/>
    </source>
</evidence>
<keyword evidence="1 4" id="KW-0349">Heme</keyword>
<evidence type="ECO:0000313" key="8">
    <source>
        <dbReference type="Proteomes" id="UP001163726"/>
    </source>
</evidence>
<dbReference type="InterPro" id="IPR011042">
    <property type="entry name" value="6-blade_b-propeller_TolB-like"/>
</dbReference>
<dbReference type="Gene3D" id="1.10.760.10">
    <property type="entry name" value="Cytochrome c-like domain"/>
    <property type="match status" value="1"/>
</dbReference>
<keyword evidence="8" id="KW-1185">Reference proteome</keyword>
<evidence type="ECO:0000256" key="3">
    <source>
        <dbReference type="ARBA" id="ARBA00023004"/>
    </source>
</evidence>
<protein>
    <submittedName>
        <fullName evidence="7">C-type cytochrome</fullName>
    </submittedName>
</protein>
<reference evidence="7" key="1">
    <citation type="submission" date="2022-10" db="EMBL/GenBank/DDBJ databases">
        <title>Catenovulum adriacola sp. nov. isolated in the Harbour of Susak.</title>
        <authorList>
            <person name="Schoch T."/>
            <person name="Reich S.J."/>
            <person name="Stoeferle S."/>
            <person name="Flaiz M."/>
            <person name="Kazda M."/>
            <person name="Riedel C.U."/>
            <person name="Duerre P."/>
        </authorList>
    </citation>
    <scope>NUCLEOTIDE SEQUENCE</scope>
    <source>
        <strain evidence="7">TS8</strain>
        <plasmid evidence="7">pCadTS8_1</plasmid>
    </source>
</reference>
<organism evidence="7 8">
    <name type="scientific">Catenovulum adriaticum</name>
    <dbReference type="NCBI Taxonomy" id="2984846"/>
    <lineage>
        <taxon>Bacteria</taxon>
        <taxon>Pseudomonadati</taxon>
        <taxon>Pseudomonadota</taxon>
        <taxon>Gammaproteobacteria</taxon>
        <taxon>Alteromonadales</taxon>
        <taxon>Alteromonadaceae</taxon>
        <taxon>Catenovulum</taxon>
    </lineage>
</organism>
<feature type="chain" id="PRO_5045740342" evidence="5">
    <location>
        <begin position="30"/>
        <end position="794"/>
    </location>
</feature>
<sequence length="794" mass="89063">MELSTRKIITLFSFSLVAFGYLSTPLSHAADAEVSKKQLEIKSNPGDKKGHGMSEVVPRELIPKAPILNTKQAMSSFKVHPDFELEPIVHEPLIFDPVVIQYDAAGRIWALEMTTFMPNTQADGEMKHESQIVVLFDTDKDGKMDKRQVVVEKILLPRALAFVQGGILWADMTKLYFTKIAEANGTFTAIRTDVVDPEYAKGGNLEHKPNGLLFNLDNWYYNAKSDKRYRPYPLDTQLPKGTHEIYRNEHWKMAIGQTEFRGQWGLTNDDYGRLYFNINWTPLRTTSFLPNVANRNPKHQFSEEVLQQAVGTTDVYPIRVTPGINRGYQQSNYNEGYKLKQHTAACGPVIYRGNQFPEQYYGIGLVQEPAANLIKATKLTEKNGVVSGKNLFKQQEIVASTDERFRPVNAYNAPDGTITIVDFYQGILQHKTFLTSYLANQIKMRDLARNKHIGRLYQLKHKNSAVPKVDYLNGLTPAQLVKYLNHENGWHRDMAQQLLVMKQDKSAVDGLKNLALTTVNPIAKIKALWTLEGLGVIDFELIKQVSVSANSKVKRSLYRLVELVPTNEKIKHWLQSQVKTANAETAPILSLALGTHQVWSAFSQLIEQFGMNDFTFAALANHEADYLASQSSQISSENKAKITAVLNYVKTSETKLELTLAERQSVERGRGLFNGEAGCFGCHGTNGEGNAMIPPLNNSEWVTESQNRLAAIMLHGFSGPIEVNGKNFSSPMTMPGLAQNSAMTNEHLADIASYIRQAWDNNAKPVTADTFKTVRENTKGQGSPYTLETIKQVK</sequence>
<dbReference type="Proteomes" id="UP001163726">
    <property type="component" value="Plasmid pCadTS8_1"/>
</dbReference>
<dbReference type="Gene3D" id="2.120.10.30">
    <property type="entry name" value="TolB, C-terminal domain"/>
    <property type="match status" value="1"/>
</dbReference>
<proteinExistence type="predicted"/>